<protein>
    <submittedName>
        <fullName evidence="1">Uncharacterized protein</fullName>
    </submittedName>
</protein>
<name>A0A859IGZ8_GLAPU</name>
<evidence type="ECO:0000313" key="2">
    <source>
        <dbReference type="Proteomes" id="UP000509790"/>
    </source>
</evidence>
<reference evidence="1 2" key="1">
    <citation type="submission" date="2019-06" db="EMBL/GenBank/DDBJ databases">
        <title>Complete genome sequence of Haemophilus parasuis HPS412.</title>
        <authorList>
            <person name="Yang S."/>
            <person name="Huang C."/>
        </authorList>
    </citation>
    <scope>NUCLEOTIDE SEQUENCE [LARGE SCALE GENOMIC DNA]</scope>
    <source>
        <strain evidence="1 2">HPS412</strain>
    </source>
</reference>
<dbReference type="EMBL" id="CP041334">
    <property type="protein sequence ID" value="QKY73270.1"/>
    <property type="molecule type" value="Genomic_DNA"/>
</dbReference>
<sequence length="65" mass="7691">MEFLGGEMSYFCPNCQSILKDWRRFSEKSEINKEKPFECTGLKCTKRWSEEELEAFNDKAESEKA</sequence>
<accession>A0A859IGZ8</accession>
<dbReference type="Proteomes" id="UP000509790">
    <property type="component" value="Chromosome"/>
</dbReference>
<proteinExistence type="predicted"/>
<dbReference type="AlphaFoldDB" id="A0A859IGZ8"/>
<organism evidence="1 2">
    <name type="scientific">Glaesserella parasuis</name>
    <name type="common">Haemophilus parasuis</name>
    <dbReference type="NCBI Taxonomy" id="738"/>
    <lineage>
        <taxon>Bacteria</taxon>
        <taxon>Pseudomonadati</taxon>
        <taxon>Pseudomonadota</taxon>
        <taxon>Gammaproteobacteria</taxon>
        <taxon>Pasteurellales</taxon>
        <taxon>Pasteurellaceae</taxon>
        <taxon>Glaesserella</taxon>
    </lineage>
</organism>
<gene>
    <name evidence="1" type="ORF">FLK62_08485</name>
</gene>
<evidence type="ECO:0000313" key="1">
    <source>
        <dbReference type="EMBL" id="QKY73270.1"/>
    </source>
</evidence>